<evidence type="ECO:0000256" key="4">
    <source>
        <dbReference type="ARBA" id="ARBA00022679"/>
    </source>
</evidence>
<feature type="domain" description="Methylated-DNA-[protein]-cysteine S-methyltransferase DNA binding" evidence="10">
    <location>
        <begin position="87"/>
        <end position="166"/>
    </location>
</feature>
<dbReference type="GO" id="GO:0032259">
    <property type="term" value="P:methylation"/>
    <property type="evidence" value="ECO:0007669"/>
    <property type="project" value="UniProtKB-KW"/>
</dbReference>
<evidence type="ECO:0000256" key="1">
    <source>
        <dbReference type="ARBA" id="ARBA00001286"/>
    </source>
</evidence>
<evidence type="ECO:0000256" key="6">
    <source>
        <dbReference type="ARBA" id="ARBA00023204"/>
    </source>
</evidence>
<dbReference type="NCBIfam" id="TIGR00589">
    <property type="entry name" value="ogt"/>
    <property type="match status" value="1"/>
</dbReference>
<sequence>MTLICSQRFSTPLGPMYVSATDQGVCLLEFARAERIERESRDLEKRLRARTVLRENEHTRQAAREIAEYFQGTRHAFDIALHTPGTDFQRRVWAELGTIPFGHTTHYQAMAERLGRPDAVRAVGAAIGSNRIAVVIPCHRVIGKDGSLTGYAGGMQRKDWLLAHERGETAPDREPGLFDAEREPQIVPADNGWAG</sequence>
<dbReference type="InterPro" id="IPR036388">
    <property type="entry name" value="WH-like_DNA-bd_sf"/>
</dbReference>
<dbReference type="EMBL" id="RRUE01000001">
    <property type="protein sequence ID" value="RRN45092.1"/>
    <property type="molecule type" value="Genomic_DNA"/>
</dbReference>
<dbReference type="InterPro" id="IPR023546">
    <property type="entry name" value="MGMT"/>
</dbReference>
<feature type="compositionally biased region" description="Basic and acidic residues" evidence="9">
    <location>
        <begin position="169"/>
        <end position="184"/>
    </location>
</feature>
<keyword evidence="5 8" id="KW-0227">DNA damage</keyword>
<keyword evidence="13" id="KW-1185">Reference proteome</keyword>
<evidence type="ECO:0000256" key="5">
    <source>
        <dbReference type="ARBA" id="ARBA00022763"/>
    </source>
</evidence>
<feature type="region of interest" description="Disordered" evidence="9">
    <location>
        <begin position="169"/>
        <end position="195"/>
    </location>
</feature>
<comment type="similarity">
    <text evidence="8">Belongs to the MGMT family.</text>
</comment>
<keyword evidence="4 8" id="KW-0808">Transferase</keyword>
<evidence type="ECO:0000313" key="12">
    <source>
        <dbReference type="EMBL" id="RRN45092.1"/>
    </source>
</evidence>
<dbReference type="GO" id="GO:0006307">
    <property type="term" value="P:DNA alkylation repair"/>
    <property type="evidence" value="ECO:0007669"/>
    <property type="project" value="UniProtKB-UniRule"/>
</dbReference>
<dbReference type="HAMAP" id="MF_00772">
    <property type="entry name" value="OGT"/>
    <property type="match status" value="1"/>
</dbReference>
<accession>A0A426FQX1</accession>
<comment type="subcellular location">
    <subcellularLocation>
        <location evidence="8">Cytoplasm</location>
    </subcellularLocation>
</comment>
<keyword evidence="2 8" id="KW-0963">Cytoplasm</keyword>
<dbReference type="PROSITE" id="PS00374">
    <property type="entry name" value="MGMT"/>
    <property type="match status" value="1"/>
</dbReference>
<evidence type="ECO:0000256" key="7">
    <source>
        <dbReference type="ARBA" id="ARBA00049348"/>
    </source>
</evidence>
<dbReference type="Gene3D" id="1.10.10.10">
    <property type="entry name" value="Winged helix-like DNA-binding domain superfamily/Winged helix DNA-binding domain"/>
    <property type="match status" value="1"/>
</dbReference>
<proteinExistence type="inferred from homology"/>
<evidence type="ECO:0000259" key="11">
    <source>
        <dbReference type="Pfam" id="PF02870"/>
    </source>
</evidence>
<evidence type="ECO:0000256" key="2">
    <source>
        <dbReference type="ARBA" id="ARBA00022490"/>
    </source>
</evidence>
<organism evidence="12 13">
    <name type="scientific">Lautropia dentalis</name>
    <dbReference type="NCBI Taxonomy" id="2490857"/>
    <lineage>
        <taxon>Bacteria</taxon>
        <taxon>Pseudomonadati</taxon>
        <taxon>Pseudomonadota</taxon>
        <taxon>Betaproteobacteria</taxon>
        <taxon>Burkholderiales</taxon>
        <taxon>Burkholderiaceae</taxon>
        <taxon>Lautropia</taxon>
    </lineage>
</organism>
<gene>
    <name evidence="12" type="ORF">EHV23_02235</name>
</gene>
<dbReference type="PANTHER" id="PTHR10815">
    <property type="entry name" value="METHYLATED-DNA--PROTEIN-CYSTEINE METHYLTRANSFERASE"/>
    <property type="match status" value="1"/>
</dbReference>
<evidence type="ECO:0000256" key="3">
    <source>
        <dbReference type="ARBA" id="ARBA00022603"/>
    </source>
</evidence>
<keyword evidence="3 8" id="KW-0489">Methyltransferase</keyword>
<evidence type="ECO:0000259" key="10">
    <source>
        <dbReference type="Pfam" id="PF01035"/>
    </source>
</evidence>
<dbReference type="InterPro" id="IPR001497">
    <property type="entry name" value="MethylDNA_cys_MeTrfase_AS"/>
</dbReference>
<dbReference type="GO" id="GO:0003908">
    <property type="term" value="F:methylated-DNA-[protein]-cysteine S-methyltransferase activity"/>
    <property type="evidence" value="ECO:0007669"/>
    <property type="project" value="UniProtKB-UniRule"/>
</dbReference>
<keyword evidence="6 8" id="KW-0234">DNA repair</keyword>
<dbReference type="Proteomes" id="UP000270261">
    <property type="component" value="Unassembled WGS sequence"/>
</dbReference>
<dbReference type="Pfam" id="PF02870">
    <property type="entry name" value="Methyltransf_1N"/>
    <property type="match status" value="1"/>
</dbReference>
<evidence type="ECO:0000313" key="13">
    <source>
        <dbReference type="Proteomes" id="UP000270261"/>
    </source>
</evidence>
<dbReference type="PANTHER" id="PTHR10815:SF5">
    <property type="entry name" value="METHYLATED-DNA--PROTEIN-CYSTEINE METHYLTRANSFERASE"/>
    <property type="match status" value="1"/>
</dbReference>
<comment type="catalytic activity">
    <reaction evidence="7 8">
        <text>a 6-O-methyl-2'-deoxyguanosine in DNA + L-cysteinyl-[protein] = S-methyl-L-cysteinyl-[protein] + a 2'-deoxyguanosine in DNA</text>
        <dbReference type="Rhea" id="RHEA:24000"/>
        <dbReference type="Rhea" id="RHEA-COMP:10131"/>
        <dbReference type="Rhea" id="RHEA-COMP:10132"/>
        <dbReference type="Rhea" id="RHEA-COMP:11367"/>
        <dbReference type="Rhea" id="RHEA-COMP:11368"/>
        <dbReference type="ChEBI" id="CHEBI:29950"/>
        <dbReference type="ChEBI" id="CHEBI:82612"/>
        <dbReference type="ChEBI" id="CHEBI:85445"/>
        <dbReference type="ChEBI" id="CHEBI:85448"/>
        <dbReference type="EC" id="2.1.1.63"/>
    </reaction>
</comment>
<protein>
    <recommendedName>
        <fullName evidence="8">Methylated-DNA--protein-cysteine methyltransferase</fullName>
        <ecNumber evidence="8">2.1.1.63</ecNumber>
    </recommendedName>
    <alternativeName>
        <fullName evidence="8">6-O-methylguanine-DNA methyltransferase</fullName>
        <shortName evidence="8">MGMT</shortName>
    </alternativeName>
    <alternativeName>
        <fullName evidence="8">O-6-methylguanine-DNA-alkyltransferase</fullName>
    </alternativeName>
</protein>
<dbReference type="FunFam" id="1.10.10.10:FF:000337">
    <property type="entry name" value="Methylated-DNA--protein-cysteine methyltransferase"/>
    <property type="match status" value="1"/>
</dbReference>
<dbReference type="SUPFAM" id="SSF53155">
    <property type="entry name" value="Methylated DNA-protein cysteine methyltransferase domain"/>
    <property type="match status" value="1"/>
</dbReference>
<dbReference type="InterPro" id="IPR014048">
    <property type="entry name" value="MethylDNA_cys_MeTrfase_DNA-bd"/>
</dbReference>
<dbReference type="GO" id="GO:0005737">
    <property type="term" value="C:cytoplasm"/>
    <property type="evidence" value="ECO:0007669"/>
    <property type="project" value="UniProtKB-SubCell"/>
</dbReference>
<dbReference type="AlphaFoldDB" id="A0A426FQX1"/>
<reference evidence="12 13" key="1">
    <citation type="submission" date="2018-11" db="EMBL/GenBank/DDBJ databases">
        <title>Genome sequencing of Lautropia sp. KCOM 2505 (= ChDC F240).</title>
        <authorList>
            <person name="Kook J.-K."/>
            <person name="Park S.-N."/>
            <person name="Lim Y.K."/>
        </authorList>
    </citation>
    <scope>NUCLEOTIDE SEQUENCE [LARGE SCALE GENOMIC DNA]</scope>
    <source>
        <strain evidence="12 13">KCOM 2505</strain>
    </source>
</reference>
<comment type="catalytic activity">
    <reaction evidence="1 8">
        <text>a 4-O-methyl-thymidine in DNA + L-cysteinyl-[protein] = a thymidine in DNA + S-methyl-L-cysteinyl-[protein]</text>
        <dbReference type="Rhea" id="RHEA:53428"/>
        <dbReference type="Rhea" id="RHEA-COMP:10131"/>
        <dbReference type="Rhea" id="RHEA-COMP:10132"/>
        <dbReference type="Rhea" id="RHEA-COMP:13555"/>
        <dbReference type="Rhea" id="RHEA-COMP:13556"/>
        <dbReference type="ChEBI" id="CHEBI:29950"/>
        <dbReference type="ChEBI" id="CHEBI:82612"/>
        <dbReference type="ChEBI" id="CHEBI:137386"/>
        <dbReference type="ChEBI" id="CHEBI:137387"/>
        <dbReference type="EC" id="2.1.1.63"/>
    </reaction>
</comment>
<dbReference type="EC" id="2.1.1.63" evidence="8"/>
<dbReference type="InterPro" id="IPR008332">
    <property type="entry name" value="MethylG_MeTrfase_N"/>
</dbReference>
<feature type="active site" description="Nucleophile; methyl group acceptor" evidence="8">
    <location>
        <position position="138"/>
    </location>
</feature>
<dbReference type="Pfam" id="PF01035">
    <property type="entry name" value="DNA_binding_1"/>
    <property type="match status" value="1"/>
</dbReference>
<comment type="miscellaneous">
    <text evidence="8">This enzyme catalyzes only one turnover and therefore is not strictly catalytic. According to one definition, an enzyme is a biocatalyst that acts repeatedly and over many reaction cycles.</text>
</comment>
<name>A0A426FQX1_9BURK</name>
<comment type="function">
    <text evidence="8">Involved in the cellular defense against the biological effects of O6-methylguanine (O6-MeG) and O4-methylthymine (O4-MeT) in DNA. Repairs the methylated nucleobase in DNA by stoichiometrically transferring the methyl group to a cysteine residue in the enzyme. This is a suicide reaction: the enzyme is irreversibly inactivated.</text>
</comment>
<feature type="domain" description="Methylguanine DNA methyltransferase ribonuclease-like" evidence="11">
    <location>
        <begin position="10"/>
        <end position="81"/>
    </location>
</feature>
<evidence type="ECO:0000256" key="8">
    <source>
        <dbReference type="HAMAP-Rule" id="MF_00772"/>
    </source>
</evidence>
<dbReference type="InterPro" id="IPR036217">
    <property type="entry name" value="MethylDNA_cys_MeTrfase_DNAb"/>
</dbReference>
<dbReference type="SUPFAM" id="SSF46767">
    <property type="entry name" value="Methylated DNA-protein cysteine methyltransferase, C-terminal domain"/>
    <property type="match status" value="1"/>
</dbReference>
<dbReference type="InterPro" id="IPR036631">
    <property type="entry name" value="MGMT_N_sf"/>
</dbReference>
<dbReference type="CDD" id="cd06445">
    <property type="entry name" value="ATase"/>
    <property type="match status" value="1"/>
</dbReference>
<comment type="caution">
    <text evidence="12">The sequence shown here is derived from an EMBL/GenBank/DDBJ whole genome shotgun (WGS) entry which is preliminary data.</text>
</comment>
<dbReference type="Gene3D" id="3.30.160.70">
    <property type="entry name" value="Methylated DNA-protein cysteine methyltransferase domain"/>
    <property type="match status" value="1"/>
</dbReference>
<dbReference type="OrthoDB" id="9802228at2"/>
<dbReference type="RefSeq" id="WP_125094523.1">
    <property type="nucleotide sequence ID" value="NZ_RRUE01000001.1"/>
</dbReference>
<evidence type="ECO:0000256" key="9">
    <source>
        <dbReference type="SAM" id="MobiDB-lite"/>
    </source>
</evidence>